<keyword evidence="7" id="KW-0472">Membrane</keyword>
<evidence type="ECO:0000313" key="11">
    <source>
        <dbReference type="Proteomes" id="UP000069940"/>
    </source>
</evidence>
<dbReference type="Pfam" id="PF04083">
    <property type="entry name" value="Abhydro_lipase"/>
    <property type="match status" value="1"/>
</dbReference>
<evidence type="ECO:0000256" key="7">
    <source>
        <dbReference type="SAM" id="Phobius"/>
    </source>
</evidence>
<dbReference type="GeneID" id="109398433"/>
<evidence type="ECO:0000256" key="5">
    <source>
        <dbReference type="ARBA" id="ARBA00023180"/>
    </source>
</evidence>
<reference evidence="11" key="1">
    <citation type="journal article" date="2015" name="Proc. Natl. Acad. Sci. U.S.A.">
        <title>Genome sequence of the Asian Tiger mosquito, Aedes albopictus, reveals insights into its biology, genetics, and evolution.</title>
        <authorList>
            <person name="Chen X.G."/>
            <person name="Jiang X."/>
            <person name="Gu J."/>
            <person name="Xu M."/>
            <person name="Wu Y."/>
            <person name="Deng Y."/>
            <person name="Zhang C."/>
            <person name="Bonizzoni M."/>
            <person name="Dermauw W."/>
            <person name="Vontas J."/>
            <person name="Armbruster P."/>
            <person name="Huang X."/>
            <person name="Yang Y."/>
            <person name="Zhang H."/>
            <person name="He W."/>
            <person name="Peng H."/>
            <person name="Liu Y."/>
            <person name="Wu K."/>
            <person name="Chen J."/>
            <person name="Lirakis M."/>
            <person name="Topalis P."/>
            <person name="Van Leeuwen T."/>
            <person name="Hall A.B."/>
            <person name="Jiang X."/>
            <person name="Thorpe C."/>
            <person name="Mueller R.L."/>
            <person name="Sun C."/>
            <person name="Waterhouse R.M."/>
            <person name="Yan G."/>
            <person name="Tu Z.J."/>
            <person name="Fang X."/>
            <person name="James A.A."/>
        </authorList>
    </citation>
    <scope>NUCLEOTIDE SEQUENCE [LARGE SCALE GENOMIC DNA]</scope>
    <source>
        <strain evidence="11">Foshan</strain>
    </source>
</reference>
<keyword evidence="2" id="KW-0732">Signal</keyword>
<name>A0ABM1Z9V7_AEDAL</name>
<keyword evidence="6" id="KW-0378">Hydrolase</keyword>
<proteinExistence type="inferred from homology"/>
<keyword evidence="3 6" id="KW-0442">Lipid degradation</keyword>
<dbReference type="InterPro" id="IPR000073">
    <property type="entry name" value="AB_hydrolase_1"/>
</dbReference>
<dbReference type="PANTHER" id="PTHR11005">
    <property type="entry name" value="LYSOSOMAL ACID LIPASE-RELATED"/>
    <property type="match status" value="1"/>
</dbReference>
<dbReference type="Proteomes" id="UP000069940">
    <property type="component" value="Unassembled WGS sequence"/>
</dbReference>
<feature type="domain" description="Partial AB-hydrolase lipase" evidence="9">
    <location>
        <begin position="47"/>
        <end position="103"/>
    </location>
</feature>
<dbReference type="SUPFAM" id="SSF53474">
    <property type="entry name" value="alpha/beta-Hydrolases"/>
    <property type="match status" value="1"/>
</dbReference>
<keyword evidence="4" id="KW-0443">Lipid metabolism</keyword>
<dbReference type="InterPro" id="IPR025483">
    <property type="entry name" value="Lipase_euk"/>
</dbReference>
<evidence type="ECO:0000259" key="9">
    <source>
        <dbReference type="Pfam" id="PF04083"/>
    </source>
</evidence>
<evidence type="ECO:0000256" key="2">
    <source>
        <dbReference type="ARBA" id="ARBA00022729"/>
    </source>
</evidence>
<feature type="domain" description="AB hydrolase-1" evidence="8">
    <location>
        <begin position="108"/>
        <end position="201"/>
    </location>
</feature>
<dbReference type="RefSeq" id="XP_062701114.1">
    <property type="nucleotide sequence ID" value="XM_062845130.1"/>
</dbReference>
<evidence type="ECO:0000256" key="3">
    <source>
        <dbReference type="ARBA" id="ARBA00022963"/>
    </source>
</evidence>
<evidence type="ECO:0000256" key="4">
    <source>
        <dbReference type="ARBA" id="ARBA00023098"/>
    </source>
</evidence>
<reference evidence="10" key="2">
    <citation type="submission" date="2025-05" db="UniProtKB">
        <authorList>
            <consortium name="EnsemblMetazoa"/>
        </authorList>
    </citation>
    <scope>IDENTIFICATION</scope>
    <source>
        <strain evidence="10">Foshan</strain>
    </source>
</reference>
<keyword evidence="11" id="KW-1185">Reference proteome</keyword>
<evidence type="ECO:0000256" key="6">
    <source>
        <dbReference type="PIRNR" id="PIRNR000862"/>
    </source>
</evidence>
<keyword evidence="7" id="KW-1133">Transmembrane helix</keyword>
<dbReference type="Gene3D" id="3.40.50.1820">
    <property type="entry name" value="alpha/beta hydrolase"/>
    <property type="match status" value="1"/>
</dbReference>
<evidence type="ECO:0000259" key="8">
    <source>
        <dbReference type="Pfam" id="PF00561"/>
    </source>
</evidence>
<comment type="similarity">
    <text evidence="1 6">Belongs to the AB hydrolase superfamily. Lipase family.</text>
</comment>
<evidence type="ECO:0000313" key="10">
    <source>
        <dbReference type="EnsemblMetazoa" id="AALFPA23_016447.P23985"/>
    </source>
</evidence>
<keyword evidence="7" id="KW-0812">Transmembrane</keyword>
<dbReference type="InterPro" id="IPR029058">
    <property type="entry name" value="AB_hydrolase_fold"/>
</dbReference>
<dbReference type="PIRSF" id="PIRSF000862">
    <property type="entry name" value="Steryl_ester_lip"/>
    <property type="match status" value="1"/>
</dbReference>
<organism evidence="10 11">
    <name type="scientific">Aedes albopictus</name>
    <name type="common">Asian tiger mosquito</name>
    <name type="synonym">Stegomyia albopicta</name>
    <dbReference type="NCBI Taxonomy" id="7160"/>
    <lineage>
        <taxon>Eukaryota</taxon>
        <taxon>Metazoa</taxon>
        <taxon>Ecdysozoa</taxon>
        <taxon>Arthropoda</taxon>
        <taxon>Hexapoda</taxon>
        <taxon>Insecta</taxon>
        <taxon>Pterygota</taxon>
        <taxon>Neoptera</taxon>
        <taxon>Endopterygota</taxon>
        <taxon>Diptera</taxon>
        <taxon>Nematocera</taxon>
        <taxon>Culicoidea</taxon>
        <taxon>Culicidae</taxon>
        <taxon>Culicinae</taxon>
        <taxon>Aedini</taxon>
        <taxon>Aedes</taxon>
        <taxon>Stegomyia</taxon>
    </lineage>
</organism>
<evidence type="ECO:0000256" key="1">
    <source>
        <dbReference type="ARBA" id="ARBA00010701"/>
    </source>
</evidence>
<dbReference type="EnsemblMetazoa" id="AALFPA23_016447.R23985">
    <property type="protein sequence ID" value="AALFPA23_016447.P23985"/>
    <property type="gene ID" value="AALFPA23_016447"/>
</dbReference>
<dbReference type="Pfam" id="PF00561">
    <property type="entry name" value="Abhydrolase_1"/>
    <property type="match status" value="1"/>
</dbReference>
<feature type="transmembrane region" description="Helical" evidence="7">
    <location>
        <begin position="12"/>
        <end position="29"/>
    </location>
</feature>
<protein>
    <recommendedName>
        <fullName evidence="6">Lipase</fullName>
    </recommendedName>
</protein>
<sequence length="412" mass="46796">MAEAQISGTIRVVVIIGLLLVLIVVAVNGKKPSAPFQFEEEDAKLTVPQLIRKYGYNLEKHQVLTEDGYLLAMFRIPPRNGTSTKRPVLMMHSLMSSCSDFILIGPKHALGYLLANRDYDIWLGNARGNRYSRRHKRIRVKSPKFWNFTFHEIGYYDVPALIDYVLDKTNSAKLHYVGFSQGTLVSFVAMSTRPEYNAKIVQMQEMSPAAYIGQPSSIFIRVLSMLAPSMGIGYNISGNSEFLPHWTGQYEFYKTVCPAPAQTLCRMLLNDVVGANPRQLDPKTLRIFLGHFPAGAGVLQMQHYGQVFGDGIFRRYDYGDDQKNLEMYGSTQVPRYNLSEVTAPVRIYYGYNDNVIAYRNVEKLERDLPNVVSSYLVPDERFTHADFILASQVKELLYDEIVRNVEAAEREG</sequence>
<accession>A0ABM1Z9V7</accession>
<keyword evidence="5" id="KW-0325">Glycoprotein</keyword>
<dbReference type="InterPro" id="IPR006693">
    <property type="entry name" value="AB_hydrolase_lipase"/>
</dbReference>